<dbReference type="GO" id="GO:0006879">
    <property type="term" value="P:intracellular iron ion homeostasis"/>
    <property type="evidence" value="ECO:0007669"/>
    <property type="project" value="TreeGrafter"/>
</dbReference>
<evidence type="ECO:0000256" key="11">
    <source>
        <dbReference type="ARBA" id="ARBA00023136"/>
    </source>
</evidence>
<dbReference type="PANTHER" id="PTHR32361">
    <property type="entry name" value="FERRIC/CUPRIC REDUCTASE TRANSMEMBRANE COMPONENT"/>
    <property type="match status" value="1"/>
</dbReference>
<dbReference type="AlphaFoldDB" id="A0A1E4THS6"/>
<evidence type="ECO:0000256" key="5">
    <source>
        <dbReference type="ARBA" id="ARBA00022692"/>
    </source>
</evidence>
<evidence type="ECO:0000256" key="4">
    <source>
        <dbReference type="ARBA" id="ARBA00022630"/>
    </source>
</evidence>
<dbReference type="GO" id="GO:0015677">
    <property type="term" value="P:copper ion import"/>
    <property type="evidence" value="ECO:0007669"/>
    <property type="project" value="TreeGrafter"/>
</dbReference>
<evidence type="ECO:0000259" key="14">
    <source>
        <dbReference type="PROSITE" id="PS51384"/>
    </source>
</evidence>
<feature type="transmembrane region" description="Helical" evidence="13">
    <location>
        <begin position="83"/>
        <end position="101"/>
    </location>
</feature>
<sequence length="492" mass="57082">MLEINPPPTKKLKALRTDLDYRYGMIEFGVSIFICIVFVLFTLNTRRPRPFLFLFVLFIATIVLLFIDLHNRYLFLTKKAGDIAAALFPAAVLMTLRIPIWSSRFHVSYLKYLVLHKWISRLMFLISLLHGLLYTGYYVYEKTPNTLLELSNLLGIVAFFLMLVMVITSLRFFRDRWHGLFYLVHYPFAIATTIVLFFHPHHNRPTVFMSICSAFLGIQKIITVLGTRFIPRNVIPLALTSSVMMLKLPRELLPRTFVPGSHIRISRGHSHNNLFKRYCTVIMTILFPFESHPFTVASLPEDNHVLLFVRRVPGKWTDKLDYRPLMLIGPFPDTAMGLHSHASDILFVVGGIGITFAAPLVRDFVAKRKTVHLMWQINRMSDCQMLEELNLPLQDVDFVFEIYFSASTTAKEETLALELEQFDESSDKTSSQYKLLRKRIDIMRSVHNFSCIGPNVNRSRWVVACGPHRMVNFCDKAARKHRLCFHKELFEI</sequence>
<dbReference type="SFLD" id="SFLDS00052">
    <property type="entry name" value="Ferric_Reductase_Domain"/>
    <property type="match status" value="1"/>
</dbReference>
<keyword evidence="4" id="KW-0285">Flavoprotein</keyword>
<feature type="transmembrane region" description="Helical" evidence="13">
    <location>
        <begin position="51"/>
        <end position="71"/>
    </location>
</feature>
<dbReference type="InterPro" id="IPR013130">
    <property type="entry name" value="Fe3_Rdtase_TM_dom"/>
</dbReference>
<dbReference type="Gene3D" id="3.40.50.80">
    <property type="entry name" value="Nucleotide-binding domain of ferredoxin-NADP reductase (FNR) module"/>
    <property type="match status" value="1"/>
</dbReference>
<keyword evidence="7" id="KW-0249">Electron transport</keyword>
<evidence type="ECO:0000256" key="3">
    <source>
        <dbReference type="ARBA" id="ARBA00022448"/>
    </source>
</evidence>
<keyword evidence="10" id="KW-0406">Ion transport</keyword>
<dbReference type="GO" id="GO:0006826">
    <property type="term" value="P:iron ion transport"/>
    <property type="evidence" value="ECO:0007669"/>
    <property type="project" value="TreeGrafter"/>
</dbReference>
<accession>A0A1E4THS6</accession>
<keyword evidence="6" id="KW-0274">FAD</keyword>
<comment type="subcellular location">
    <subcellularLocation>
        <location evidence="1">Membrane</location>
        <topology evidence="1">Multi-pass membrane protein</topology>
    </subcellularLocation>
</comment>
<keyword evidence="3" id="KW-0813">Transport</keyword>
<dbReference type="SUPFAM" id="SSF52343">
    <property type="entry name" value="Ferredoxin reductase-like, C-terminal NADP-linked domain"/>
    <property type="match status" value="1"/>
</dbReference>
<feature type="transmembrane region" description="Helical" evidence="13">
    <location>
        <begin position="152"/>
        <end position="173"/>
    </location>
</feature>
<dbReference type="Pfam" id="PF08022">
    <property type="entry name" value="FAD_binding_8"/>
    <property type="match status" value="1"/>
</dbReference>
<evidence type="ECO:0000256" key="1">
    <source>
        <dbReference type="ARBA" id="ARBA00004141"/>
    </source>
</evidence>
<protein>
    <recommendedName>
        <fullName evidence="14">FAD-binding FR-type domain-containing protein</fullName>
    </recommendedName>
</protein>
<dbReference type="InterPro" id="IPR051410">
    <property type="entry name" value="Ferric/Cupric_Reductase"/>
</dbReference>
<evidence type="ECO:0000256" key="8">
    <source>
        <dbReference type="ARBA" id="ARBA00022989"/>
    </source>
</evidence>
<dbReference type="EMBL" id="KV453842">
    <property type="protein sequence ID" value="ODV91289.1"/>
    <property type="molecule type" value="Genomic_DNA"/>
</dbReference>
<evidence type="ECO:0000256" key="13">
    <source>
        <dbReference type="SAM" id="Phobius"/>
    </source>
</evidence>
<evidence type="ECO:0000256" key="10">
    <source>
        <dbReference type="ARBA" id="ARBA00023065"/>
    </source>
</evidence>
<evidence type="ECO:0000256" key="7">
    <source>
        <dbReference type="ARBA" id="ARBA00022982"/>
    </source>
</evidence>
<keyword evidence="9" id="KW-0560">Oxidoreductase</keyword>
<dbReference type="Pfam" id="PF08030">
    <property type="entry name" value="NAD_binding_6"/>
    <property type="match status" value="1"/>
</dbReference>
<dbReference type="SFLD" id="SFLDG01168">
    <property type="entry name" value="Ferric_reductase_subgroup_(FRE"/>
    <property type="match status" value="1"/>
</dbReference>
<dbReference type="InterPro" id="IPR013112">
    <property type="entry name" value="FAD-bd_8"/>
</dbReference>
<keyword evidence="8 13" id="KW-1133">Transmembrane helix</keyword>
<gene>
    <name evidence="15" type="ORF">CANCADRAFT_122182</name>
</gene>
<keyword evidence="5 13" id="KW-0812">Transmembrane</keyword>
<keyword evidence="16" id="KW-1185">Reference proteome</keyword>
<name>A0A1E4THS6_9ASCO</name>
<dbReference type="CDD" id="cd06186">
    <property type="entry name" value="NOX_Duox_like_FAD_NADP"/>
    <property type="match status" value="1"/>
</dbReference>
<organism evidence="15 16">
    <name type="scientific">Tortispora caseinolytica NRRL Y-17796</name>
    <dbReference type="NCBI Taxonomy" id="767744"/>
    <lineage>
        <taxon>Eukaryota</taxon>
        <taxon>Fungi</taxon>
        <taxon>Dikarya</taxon>
        <taxon>Ascomycota</taxon>
        <taxon>Saccharomycotina</taxon>
        <taxon>Trigonopsidomycetes</taxon>
        <taxon>Trigonopsidales</taxon>
        <taxon>Trigonopsidaceae</taxon>
        <taxon>Tortispora</taxon>
    </lineage>
</organism>
<evidence type="ECO:0000256" key="2">
    <source>
        <dbReference type="ARBA" id="ARBA00006278"/>
    </source>
</evidence>
<dbReference type="Pfam" id="PF01794">
    <property type="entry name" value="Ferric_reduct"/>
    <property type="match status" value="1"/>
</dbReference>
<dbReference type="GO" id="GO:0005886">
    <property type="term" value="C:plasma membrane"/>
    <property type="evidence" value="ECO:0007669"/>
    <property type="project" value="TreeGrafter"/>
</dbReference>
<keyword evidence="12" id="KW-0325">Glycoprotein</keyword>
<proteinExistence type="inferred from homology"/>
<feature type="transmembrane region" description="Helical" evidence="13">
    <location>
        <begin position="122"/>
        <end position="140"/>
    </location>
</feature>
<dbReference type="OrthoDB" id="10006946at2759"/>
<dbReference type="InterPro" id="IPR017927">
    <property type="entry name" value="FAD-bd_FR_type"/>
</dbReference>
<evidence type="ECO:0000256" key="12">
    <source>
        <dbReference type="ARBA" id="ARBA00023180"/>
    </source>
</evidence>
<evidence type="ECO:0000313" key="15">
    <source>
        <dbReference type="EMBL" id="ODV91289.1"/>
    </source>
</evidence>
<dbReference type="PROSITE" id="PS51384">
    <property type="entry name" value="FAD_FR"/>
    <property type="match status" value="1"/>
</dbReference>
<evidence type="ECO:0000313" key="16">
    <source>
        <dbReference type="Proteomes" id="UP000095023"/>
    </source>
</evidence>
<dbReference type="GO" id="GO:0000293">
    <property type="term" value="F:ferric-chelate reductase activity"/>
    <property type="evidence" value="ECO:0007669"/>
    <property type="project" value="UniProtKB-ARBA"/>
</dbReference>
<dbReference type="PANTHER" id="PTHR32361:SF9">
    <property type="entry name" value="FERRIC REDUCTASE TRANSMEMBRANE COMPONENT 3-RELATED"/>
    <property type="match status" value="1"/>
</dbReference>
<evidence type="ECO:0000256" key="9">
    <source>
        <dbReference type="ARBA" id="ARBA00023002"/>
    </source>
</evidence>
<feature type="transmembrane region" description="Helical" evidence="13">
    <location>
        <begin position="23"/>
        <end position="44"/>
    </location>
</feature>
<comment type="similarity">
    <text evidence="2">Belongs to the ferric reductase (FRE) family.</text>
</comment>
<reference evidence="16" key="1">
    <citation type="submission" date="2016-02" db="EMBL/GenBank/DDBJ databases">
        <title>Comparative genomics of biotechnologically important yeasts.</title>
        <authorList>
            <consortium name="DOE Joint Genome Institute"/>
            <person name="Riley R."/>
            <person name="Haridas S."/>
            <person name="Wolfe K.H."/>
            <person name="Lopes M.R."/>
            <person name="Hittinger C.T."/>
            <person name="Goker M."/>
            <person name="Salamov A."/>
            <person name="Wisecaver J."/>
            <person name="Long T.M."/>
            <person name="Aerts A.L."/>
            <person name="Barry K."/>
            <person name="Choi C."/>
            <person name="Clum A."/>
            <person name="Coughlan A.Y."/>
            <person name="Deshpande S."/>
            <person name="Douglass A.P."/>
            <person name="Hanson S.J."/>
            <person name="Klenk H.-P."/>
            <person name="Labutti K."/>
            <person name="Lapidus A."/>
            <person name="Lindquist E."/>
            <person name="Lipzen A."/>
            <person name="Meier-Kolthoff J.P."/>
            <person name="Ohm R.A."/>
            <person name="Otillar R.P."/>
            <person name="Pangilinan J."/>
            <person name="Peng Y."/>
            <person name="Rokas A."/>
            <person name="Rosa C.A."/>
            <person name="Scheuner C."/>
            <person name="Sibirny A.A."/>
            <person name="Slot J.C."/>
            <person name="Stielow J.B."/>
            <person name="Sun H."/>
            <person name="Kurtzman C.P."/>
            <person name="Blackwell M."/>
            <person name="Jeffries T.W."/>
            <person name="Grigoriev I.V."/>
        </authorList>
    </citation>
    <scope>NUCLEOTIDE SEQUENCE [LARGE SCALE GENOMIC DNA]</scope>
    <source>
        <strain evidence="16">NRRL Y-17796</strain>
    </source>
</reference>
<keyword evidence="11 13" id="KW-0472">Membrane</keyword>
<dbReference type="InterPro" id="IPR039261">
    <property type="entry name" value="FNR_nucleotide-bd"/>
</dbReference>
<feature type="domain" description="FAD-binding FR-type" evidence="14">
    <location>
        <begin position="217"/>
        <end position="359"/>
    </location>
</feature>
<dbReference type="Proteomes" id="UP000095023">
    <property type="component" value="Unassembled WGS sequence"/>
</dbReference>
<dbReference type="InterPro" id="IPR013121">
    <property type="entry name" value="Fe_red_NAD-bd_6"/>
</dbReference>
<evidence type="ECO:0000256" key="6">
    <source>
        <dbReference type="ARBA" id="ARBA00022827"/>
    </source>
</evidence>
<feature type="transmembrane region" description="Helical" evidence="13">
    <location>
        <begin position="180"/>
        <end position="199"/>
    </location>
</feature>